<accession>A0A0V1H0N4</accession>
<reference evidence="1 2" key="1">
    <citation type="submission" date="2015-01" db="EMBL/GenBank/DDBJ databases">
        <title>Evolution of Trichinella species and genotypes.</title>
        <authorList>
            <person name="Korhonen P.K."/>
            <person name="Edoardo P."/>
            <person name="Giuseppe L.R."/>
            <person name="Gasser R.B."/>
        </authorList>
    </citation>
    <scope>NUCLEOTIDE SEQUENCE [LARGE SCALE GENOMIC DNA]</scope>
    <source>
        <strain evidence="1">ISS1029</strain>
    </source>
</reference>
<dbReference type="Proteomes" id="UP000055024">
    <property type="component" value="Unassembled WGS sequence"/>
</dbReference>
<gene>
    <name evidence="1" type="ORF">T11_3368</name>
</gene>
<keyword evidence="2" id="KW-1185">Reference proteome</keyword>
<evidence type="ECO:0000313" key="1">
    <source>
        <dbReference type="EMBL" id="KRZ04059.1"/>
    </source>
</evidence>
<proteinExistence type="predicted"/>
<sequence>MVTDLNSQAQTKVFLTISIIRKKWNLRTEFTTDSKSCMSTWFENLPTNAFMPISKAWNDVHNKKCFVAENLFNLASLFHGRRLRTPCLRPSNGVQSSIPIANLKLFEI</sequence>
<name>A0A0V1H0N4_9BILA</name>
<evidence type="ECO:0000313" key="2">
    <source>
        <dbReference type="Proteomes" id="UP000055024"/>
    </source>
</evidence>
<organism evidence="1 2">
    <name type="scientific">Trichinella zimbabwensis</name>
    <dbReference type="NCBI Taxonomy" id="268475"/>
    <lineage>
        <taxon>Eukaryota</taxon>
        <taxon>Metazoa</taxon>
        <taxon>Ecdysozoa</taxon>
        <taxon>Nematoda</taxon>
        <taxon>Enoplea</taxon>
        <taxon>Dorylaimia</taxon>
        <taxon>Trichinellida</taxon>
        <taxon>Trichinellidae</taxon>
        <taxon>Trichinella</taxon>
    </lineage>
</organism>
<dbReference type="EMBL" id="JYDP01000173">
    <property type="protein sequence ID" value="KRZ04059.1"/>
    <property type="molecule type" value="Genomic_DNA"/>
</dbReference>
<dbReference type="AlphaFoldDB" id="A0A0V1H0N4"/>
<comment type="caution">
    <text evidence="1">The sequence shown here is derived from an EMBL/GenBank/DDBJ whole genome shotgun (WGS) entry which is preliminary data.</text>
</comment>
<protein>
    <submittedName>
        <fullName evidence="1">Uncharacterized protein</fullName>
    </submittedName>
</protein>